<dbReference type="SMART" id="SM00479">
    <property type="entry name" value="EXOIII"/>
    <property type="match status" value="1"/>
</dbReference>
<feature type="compositionally biased region" description="Polar residues" evidence="10">
    <location>
        <begin position="219"/>
        <end position="228"/>
    </location>
</feature>
<evidence type="ECO:0000256" key="10">
    <source>
        <dbReference type="SAM" id="MobiDB-lite"/>
    </source>
</evidence>
<evidence type="ECO:0000256" key="3">
    <source>
        <dbReference type="ARBA" id="ARBA00012115"/>
    </source>
</evidence>
<keyword evidence="7" id="KW-0269">Exonuclease</keyword>
<dbReference type="InterPro" id="IPR013520">
    <property type="entry name" value="Ribonucl_H"/>
</dbReference>
<keyword evidence="5" id="KW-0479">Metal-binding</keyword>
<dbReference type="OMA" id="RHFDCPL"/>
<reference evidence="12 14" key="1">
    <citation type="journal article" date="2004" name="Nature">
        <title>Genome duplication in the teleost fish Tetraodon nigroviridis reveals the early vertebrate proto-karyotype.</title>
        <authorList>
            <person name="Jaillon O."/>
            <person name="Aury J.-M."/>
            <person name="Brunet F."/>
            <person name="Petit J.-L."/>
            <person name="Stange-Thomann N."/>
            <person name="Mauceli E."/>
            <person name="Bouneau L."/>
            <person name="Fischer C."/>
            <person name="Ozouf-Costaz C."/>
            <person name="Bernot A."/>
            <person name="Nicaud S."/>
            <person name="Jaffe D."/>
            <person name="Fisher S."/>
            <person name="Lutfalla G."/>
            <person name="Dossat C."/>
            <person name="Segurens B."/>
            <person name="Dasilva C."/>
            <person name="Salanoubat M."/>
            <person name="Levy M."/>
            <person name="Boudet N."/>
            <person name="Castellano S."/>
            <person name="Anthouard V."/>
            <person name="Jubin C."/>
            <person name="Castelli V."/>
            <person name="Katinka M."/>
            <person name="Vacherie B."/>
            <person name="Biemont C."/>
            <person name="Skalli Z."/>
            <person name="Cattolico L."/>
            <person name="Poulain J."/>
            <person name="De Berardinis V."/>
            <person name="Cruaud C."/>
            <person name="Duprat S."/>
            <person name="Brottier P."/>
            <person name="Coutanceau J.-P."/>
            <person name="Gouzy J."/>
            <person name="Parra G."/>
            <person name="Lardier G."/>
            <person name="Chapple C."/>
            <person name="McKernan K.J."/>
            <person name="McEwan P."/>
            <person name="Bosak S."/>
            <person name="Kellis M."/>
            <person name="Volff J.-N."/>
            <person name="Guigo R."/>
            <person name="Zody M.C."/>
            <person name="Mesirov J."/>
            <person name="Lindblad-Toh K."/>
            <person name="Birren B."/>
            <person name="Nusbaum C."/>
            <person name="Kahn D."/>
            <person name="Robinson-Rechavi M."/>
            <person name="Laudet V."/>
            <person name="Schachter V."/>
            <person name="Quetier F."/>
            <person name="Saurin W."/>
            <person name="Scarpelli C."/>
            <person name="Wincker P."/>
            <person name="Lander E.S."/>
            <person name="Weissenbach J."/>
            <person name="Roest Crollius H."/>
        </authorList>
    </citation>
    <scope>NUCLEOTIDE SEQUENCE [LARGE SCALE GENOMIC DNA]</scope>
</reference>
<dbReference type="EC" id="3.1.11.2" evidence="3"/>
<dbReference type="GO" id="GO:0006308">
    <property type="term" value="P:DNA catabolic process"/>
    <property type="evidence" value="ECO:0007669"/>
    <property type="project" value="TreeGrafter"/>
</dbReference>
<dbReference type="Proteomes" id="UP000007303">
    <property type="component" value="Unassembled WGS sequence"/>
</dbReference>
<dbReference type="OrthoDB" id="10250935at2759"/>
<keyword evidence="8" id="KW-0460">Magnesium</keyword>
<keyword evidence="14" id="KW-1185">Reference proteome</keyword>
<dbReference type="Gene3D" id="3.30.420.10">
    <property type="entry name" value="Ribonuclease H-like superfamily/Ribonuclease H"/>
    <property type="match status" value="1"/>
</dbReference>
<dbReference type="EMBL" id="CAAE01014625">
    <property type="protein sequence ID" value="CAG01060.1"/>
    <property type="molecule type" value="Genomic_DNA"/>
</dbReference>
<evidence type="ECO:0000256" key="7">
    <source>
        <dbReference type="ARBA" id="ARBA00022839"/>
    </source>
</evidence>
<dbReference type="InterPro" id="IPR012337">
    <property type="entry name" value="RNaseH-like_sf"/>
</dbReference>
<evidence type="ECO:0000313" key="14">
    <source>
        <dbReference type="Proteomes" id="UP000007303"/>
    </source>
</evidence>
<evidence type="ECO:0000256" key="1">
    <source>
        <dbReference type="ARBA" id="ARBA00000493"/>
    </source>
</evidence>
<dbReference type="Pfam" id="PF00929">
    <property type="entry name" value="RNase_T"/>
    <property type="match status" value="1"/>
</dbReference>
<dbReference type="GeneTree" id="ENSGT00390000012715"/>
<dbReference type="PANTHER" id="PTHR13058:SF22">
    <property type="entry name" value="EXODEOXYRIBONUCLEASE III"/>
    <property type="match status" value="1"/>
</dbReference>
<protein>
    <recommendedName>
        <fullName evidence="3">exodeoxyribonuclease III</fullName>
        <ecNumber evidence="3">3.1.11.2</ecNumber>
    </recommendedName>
</protein>
<evidence type="ECO:0000259" key="11">
    <source>
        <dbReference type="SMART" id="SM00479"/>
    </source>
</evidence>
<dbReference type="HOGENOM" id="CLU_090099_0_0_1"/>
<dbReference type="KEGG" id="tng:GSTEN00019689G001"/>
<evidence type="ECO:0000256" key="9">
    <source>
        <dbReference type="ARBA" id="ARBA00025769"/>
    </source>
</evidence>
<comment type="similarity">
    <text evidence="9">Belongs to the exonuclease superfamily. TREX family.</text>
</comment>
<evidence type="ECO:0000256" key="4">
    <source>
        <dbReference type="ARBA" id="ARBA00022722"/>
    </source>
</evidence>
<dbReference type="AlphaFoldDB" id="Q4SE72"/>
<dbReference type="InterPro" id="IPR040393">
    <property type="entry name" value="TREX1/2"/>
</dbReference>
<evidence type="ECO:0000313" key="13">
    <source>
        <dbReference type="Ensembl" id="ENSTNIP00000013306.1"/>
    </source>
</evidence>
<dbReference type="Ensembl" id="ENSTNIT00000013498.1">
    <property type="protein sequence ID" value="ENSTNIP00000013306.1"/>
    <property type="gene ID" value="ENSTNIG00000010399.1"/>
</dbReference>
<feature type="region of interest" description="Disordered" evidence="10">
    <location>
        <begin position="200"/>
        <end position="228"/>
    </location>
</feature>
<dbReference type="CDD" id="cd06127">
    <property type="entry name" value="DEDDh"/>
    <property type="match status" value="1"/>
</dbReference>
<dbReference type="FunFam" id="3.30.420.10:FF:000247">
    <property type="entry name" value="Si:ch1073-296i8.2"/>
    <property type="match status" value="1"/>
</dbReference>
<evidence type="ECO:0000256" key="2">
    <source>
        <dbReference type="ARBA" id="ARBA00001946"/>
    </source>
</evidence>
<sequence length="228" mass="25782">MQQPETSQFRQALVFFDLETTGLGSTCDIIQLAAVSGGHSLNLYVVPRRPLQPGAAKVTGFRVRRRRLYLHRQLVPTNSLREVLVSFIAFLRMLHHPLIVGHNIRRFDGPLLGRVLDELDLRTQFESSVTGWVDTLSLAQELLRGHNLQNFRQETLVRELLGLDYRAHDALQDVRALQALFGALQPTAATLSRHRVTLGAMETAPPPPHRPPVDRQRRAPQNLQKGFI</sequence>
<name>Q4SE72_TETNG</name>
<evidence type="ECO:0000256" key="5">
    <source>
        <dbReference type="ARBA" id="ARBA00022723"/>
    </source>
</evidence>
<evidence type="ECO:0000256" key="8">
    <source>
        <dbReference type="ARBA" id="ARBA00022842"/>
    </source>
</evidence>
<proteinExistence type="inferred from homology"/>
<comment type="catalytic activity">
    <reaction evidence="1">
        <text>Exonucleolytic cleavage in the 3'- to 5'-direction to yield nucleoside 5'-phosphates.</text>
        <dbReference type="EC" id="3.1.11.2"/>
    </reaction>
</comment>
<dbReference type="InterPro" id="IPR036397">
    <property type="entry name" value="RNaseH_sf"/>
</dbReference>
<keyword evidence="6" id="KW-0378">Hydrolase</keyword>
<dbReference type="SUPFAM" id="SSF53098">
    <property type="entry name" value="Ribonuclease H-like"/>
    <property type="match status" value="1"/>
</dbReference>
<dbReference type="GO" id="GO:0003676">
    <property type="term" value="F:nucleic acid binding"/>
    <property type="evidence" value="ECO:0007669"/>
    <property type="project" value="InterPro"/>
</dbReference>
<evidence type="ECO:0000256" key="6">
    <source>
        <dbReference type="ARBA" id="ARBA00022801"/>
    </source>
</evidence>
<evidence type="ECO:0000313" key="12">
    <source>
        <dbReference type="EMBL" id="CAG01060.1"/>
    </source>
</evidence>
<organism evidence="12">
    <name type="scientific">Tetraodon nigroviridis</name>
    <name type="common">Spotted green pufferfish</name>
    <name type="synonym">Chelonodon nigroviridis</name>
    <dbReference type="NCBI Taxonomy" id="99883"/>
    <lineage>
        <taxon>Eukaryota</taxon>
        <taxon>Metazoa</taxon>
        <taxon>Chordata</taxon>
        <taxon>Craniata</taxon>
        <taxon>Vertebrata</taxon>
        <taxon>Euteleostomi</taxon>
        <taxon>Actinopterygii</taxon>
        <taxon>Neopterygii</taxon>
        <taxon>Teleostei</taxon>
        <taxon>Neoteleostei</taxon>
        <taxon>Acanthomorphata</taxon>
        <taxon>Eupercaria</taxon>
        <taxon>Tetraodontiformes</taxon>
        <taxon>Tetradontoidea</taxon>
        <taxon>Tetraodontidae</taxon>
        <taxon>Tetraodon</taxon>
    </lineage>
</organism>
<gene>
    <name evidence="12" type="ORF">GSTENG00019689001</name>
</gene>
<reference evidence="13" key="3">
    <citation type="submission" date="2025-05" db="UniProtKB">
        <authorList>
            <consortium name="Ensembl"/>
        </authorList>
    </citation>
    <scope>IDENTIFICATION</scope>
</reference>
<dbReference type="GO" id="GO:0046872">
    <property type="term" value="F:metal ion binding"/>
    <property type="evidence" value="ECO:0007669"/>
    <property type="project" value="UniProtKB-KW"/>
</dbReference>
<feature type="domain" description="Exonuclease" evidence="11">
    <location>
        <begin position="12"/>
        <end position="190"/>
    </location>
</feature>
<dbReference type="GO" id="GO:0005737">
    <property type="term" value="C:cytoplasm"/>
    <property type="evidence" value="ECO:0007669"/>
    <property type="project" value="TreeGrafter"/>
</dbReference>
<accession>Q4SE72</accession>
<reference evidence="12" key="2">
    <citation type="submission" date="2004-02" db="EMBL/GenBank/DDBJ databases">
        <authorList>
            <consortium name="Genoscope"/>
            <consortium name="Whitehead Institute Centre for Genome Research"/>
        </authorList>
    </citation>
    <scope>NUCLEOTIDE SEQUENCE</scope>
</reference>
<keyword evidence="4" id="KW-0540">Nuclease</keyword>
<comment type="cofactor">
    <cofactor evidence="2">
        <name>Mg(2+)</name>
        <dbReference type="ChEBI" id="CHEBI:18420"/>
    </cofactor>
</comment>
<dbReference type="GO" id="GO:0008311">
    <property type="term" value="F:double-stranded DNA 3'-5' DNA exonuclease activity"/>
    <property type="evidence" value="ECO:0007669"/>
    <property type="project" value="UniProtKB-EC"/>
</dbReference>
<dbReference type="PANTHER" id="PTHR13058">
    <property type="entry name" value="THREE PRIME REPAIR EXONUCLEASE 1, 2"/>
    <property type="match status" value="1"/>
</dbReference>